<dbReference type="Pfam" id="PF02861">
    <property type="entry name" value="Clp_N"/>
    <property type="match status" value="2"/>
</dbReference>
<dbReference type="InterPro" id="IPR044217">
    <property type="entry name" value="CLPT1/2"/>
</dbReference>
<dbReference type="GO" id="GO:0008233">
    <property type="term" value="F:peptidase activity"/>
    <property type="evidence" value="ECO:0007669"/>
    <property type="project" value="UniProtKB-KW"/>
</dbReference>
<protein>
    <submittedName>
        <fullName evidence="3">Clp protease</fullName>
    </submittedName>
</protein>
<keyword evidence="1" id="KW-0677">Repeat</keyword>
<dbReference type="PANTHER" id="PTHR47016:SF5">
    <property type="entry name" value="CLP DOMAIN SUPERFAMILY PROTEIN"/>
    <property type="match status" value="1"/>
</dbReference>
<dbReference type="GO" id="GO:0006508">
    <property type="term" value="P:proteolysis"/>
    <property type="evidence" value="ECO:0007669"/>
    <property type="project" value="UniProtKB-KW"/>
</dbReference>
<dbReference type="Proteomes" id="UP000325690">
    <property type="component" value="Unassembled WGS sequence"/>
</dbReference>
<dbReference type="PANTHER" id="PTHR47016">
    <property type="entry name" value="ATP-DEPENDENT CLP PROTEASE ATP-BINDING SUBUNIT CLPT1, CHLOROPLASTIC"/>
    <property type="match status" value="1"/>
</dbReference>
<evidence type="ECO:0000259" key="2">
    <source>
        <dbReference type="PROSITE" id="PS51903"/>
    </source>
</evidence>
<evidence type="ECO:0000313" key="3">
    <source>
        <dbReference type="EMBL" id="KAB7759891.1"/>
    </source>
</evidence>
<dbReference type="InterPro" id="IPR036628">
    <property type="entry name" value="Clp_N_dom_sf"/>
</dbReference>
<accession>A0A5N5VD54</accession>
<proteinExistence type="predicted"/>
<dbReference type="Gene3D" id="1.10.1780.10">
    <property type="entry name" value="Clp, N-terminal domain"/>
    <property type="match status" value="2"/>
</dbReference>
<sequence length="185" mass="20538">MFERFARNARIAVVLAQEEAHELGAEEIRPEHLLVGVLQVAGRDLARVLDAHGLTVTAVRADLESRESPDDLFEEDAESLRRIGIDLYAIRDAVRRNLGPDAWDTARPPARRRRRTHIPFTRAAKKALQLALREAVAHRDSTIDCEHVLLGILRGGDSATTELITAHVDPARLRADVVALLDRAA</sequence>
<comment type="caution">
    <text evidence="3">The sequence shown here is derived from an EMBL/GenBank/DDBJ whole genome shotgun (WGS) entry which is preliminary data.</text>
</comment>
<dbReference type="PROSITE" id="PS51903">
    <property type="entry name" value="CLP_R"/>
    <property type="match status" value="1"/>
</dbReference>
<dbReference type="EMBL" id="ANBP01000001">
    <property type="protein sequence ID" value="KAB7759891.1"/>
    <property type="molecule type" value="Genomic_DNA"/>
</dbReference>
<name>A0A5N5VD54_MYCPH</name>
<evidence type="ECO:0000313" key="4">
    <source>
        <dbReference type="Proteomes" id="UP000325690"/>
    </source>
</evidence>
<dbReference type="AlphaFoldDB" id="A0A5N5VD54"/>
<feature type="domain" description="Clp R" evidence="2">
    <location>
        <begin position="2"/>
        <end position="183"/>
    </location>
</feature>
<reference evidence="3 4" key="1">
    <citation type="submission" date="2012-10" db="EMBL/GenBank/DDBJ databases">
        <title>The draft sequence of the Mycobacterium pheli genome.</title>
        <authorList>
            <person name="Pettersson B.M.F."/>
            <person name="Das S."/>
            <person name="Dasgupta S."/>
            <person name="Bhattacharya A."/>
            <person name="Kirsebom L.A."/>
        </authorList>
    </citation>
    <scope>NUCLEOTIDE SEQUENCE [LARGE SCALE GENOMIC DNA]</scope>
    <source>
        <strain evidence="3 4">CCUG 21000</strain>
    </source>
</reference>
<dbReference type="RefSeq" id="WP_003887208.1">
    <property type="nucleotide sequence ID" value="NZ_ANBO01000001.1"/>
</dbReference>
<evidence type="ECO:0000256" key="1">
    <source>
        <dbReference type="PROSITE-ProRule" id="PRU01251"/>
    </source>
</evidence>
<organism evidence="3 4">
    <name type="scientific">Mycolicibacterium phlei DSM 43239 = CCUG 21000</name>
    <dbReference type="NCBI Taxonomy" id="1226750"/>
    <lineage>
        <taxon>Bacteria</taxon>
        <taxon>Bacillati</taxon>
        <taxon>Actinomycetota</taxon>
        <taxon>Actinomycetes</taxon>
        <taxon>Mycobacteriales</taxon>
        <taxon>Mycobacteriaceae</taxon>
        <taxon>Mycolicibacterium</taxon>
    </lineage>
</organism>
<dbReference type="GeneID" id="74304694"/>
<keyword evidence="4" id="KW-1185">Reference proteome</keyword>
<gene>
    <name evidence="3" type="ORF">MPHL21000_02370</name>
</gene>
<dbReference type="SUPFAM" id="SSF81923">
    <property type="entry name" value="Double Clp-N motif"/>
    <property type="match status" value="2"/>
</dbReference>
<keyword evidence="3" id="KW-0378">Hydrolase</keyword>
<keyword evidence="3" id="KW-0645">Protease</keyword>
<dbReference type="InterPro" id="IPR004176">
    <property type="entry name" value="Clp_R_N"/>
</dbReference>